<name>A0A1J9QC84_9EURO</name>
<evidence type="ECO:0000313" key="9">
    <source>
        <dbReference type="Proteomes" id="UP000182235"/>
    </source>
</evidence>
<proteinExistence type="inferred from homology"/>
<comment type="caution">
    <text evidence="8">The sequence shown here is derived from an EMBL/GenBank/DDBJ whole genome shotgun (WGS) entry which is preliminary data.</text>
</comment>
<feature type="region of interest" description="Disordered" evidence="5">
    <location>
        <begin position="1"/>
        <end position="125"/>
    </location>
</feature>
<dbReference type="OrthoDB" id="273917at2759"/>
<gene>
    <name evidence="8" type="ORF">AJ78_06690</name>
</gene>
<dbReference type="EC" id="2.7.7.19" evidence="2"/>
<dbReference type="EMBL" id="LGRN01000367">
    <property type="protein sequence ID" value="OJD12773.1"/>
    <property type="molecule type" value="Genomic_DNA"/>
</dbReference>
<dbReference type="GO" id="GO:0003729">
    <property type="term" value="F:mRNA binding"/>
    <property type="evidence" value="ECO:0007669"/>
    <property type="project" value="TreeGrafter"/>
</dbReference>
<dbReference type="Gene3D" id="1.10.1410.10">
    <property type="match status" value="1"/>
</dbReference>
<dbReference type="GO" id="GO:0031499">
    <property type="term" value="C:TRAMP complex"/>
    <property type="evidence" value="ECO:0007669"/>
    <property type="project" value="TreeGrafter"/>
</dbReference>
<dbReference type="VEuPathDB" id="FungiDB:AJ78_06690"/>
<dbReference type="GO" id="GO:0043634">
    <property type="term" value="P:polyadenylation-dependent ncRNA catabolic process"/>
    <property type="evidence" value="ECO:0007669"/>
    <property type="project" value="TreeGrafter"/>
</dbReference>
<feature type="region of interest" description="Disordered" evidence="5">
    <location>
        <begin position="582"/>
        <end position="642"/>
    </location>
</feature>
<evidence type="ECO:0000259" key="7">
    <source>
        <dbReference type="Pfam" id="PF22600"/>
    </source>
</evidence>
<dbReference type="GO" id="GO:0010605">
    <property type="term" value="P:negative regulation of macromolecule metabolic process"/>
    <property type="evidence" value="ECO:0007669"/>
    <property type="project" value="UniProtKB-ARBA"/>
</dbReference>
<dbReference type="Proteomes" id="UP000182235">
    <property type="component" value="Unassembled WGS sequence"/>
</dbReference>
<evidence type="ECO:0000313" key="8">
    <source>
        <dbReference type="EMBL" id="OJD12773.1"/>
    </source>
</evidence>
<dbReference type="CDD" id="cd05402">
    <property type="entry name" value="NT_PAP_TUTase"/>
    <property type="match status" value="1"/>
</dbReference>
<dbReference type="GO" id="GO:1990817">
    <property type="term" value="F:poly(A) RNA polymerase activity"/>
    <property type="evidence" value="ECO:0007669"/>
    <property type="project" value="UniProtKB-EC"/>
</dbReference>
<dbReference type="GO" id="GO:0046872">
    <property type="term" value="F:metal ion binding"/>
    <property type="evidence" value="ECO:0007669"/>
    <property type="project" value="UniProtKB-KW"/>
</dbReference>
<keyword evidence="4" id="KW-0460">Magnesium</keyword>
<keyword evidence="9" id="KW-1185">Reference proteome</keyword>
<dbReference type="Gene3D" id="3.30.460.10">
    <property type="entry name" value="Beta Polymerase, domain 2"/>
    <property type="match status" value="1"/>
</dbReference>
<dbReference type="InterPro" id="IPR002058">
    <property type="entry name" value="PAP_assoc"/>
</dbReference>
<dbReference type="AlphaFoldDB" id="A0A1J9QC84"/>
<feature type="compositionally biased region" description="Polar residues" evidence="5">
    <location>
        <begin position="623"/>
        <end position="638"/>
    </location>
</feature>
<feature type="compositionally biased region" description="Pro residues" evidence="5">
    <location>
        <begin position="588"/>
        <end position="610"/>
    </location>
</feature>
<dbReference type="STRING" id="1447872.A0A1J9QC84"/>
<organism evidence="8 9">
    <name type="scientific">Emergomyces pasteurianus Ep9510</name>
    <dbReference type="NCBI Taxonomy" id="1447872"/>
    <lineage>
        <taxon>Eukaryota</taxon>
        <taxon>Fungi</taxon>
        <taxon>Dikarya</taxon>
        <taxon>Ascomycota</taxon>
        <taxon>Pezizomycotina</taxon>
        <taxon>Eurotiomycetes</taxon>
        <taxon>Eurotiomycetidae</taxon>
        <taxon>Onygenales</taxon>
        <taxon>Ajellomycetaceae</taxon>
        <taxon>Emergomyces</taxon>
    </lineage>
</organism>
<dbReference type="Pfam" id="PF03828">
    <property type="entry name" value="PAP_assoc"/>
    <property type="match status" value="1"/>
</dbReference>
<feature type="compositionally biased region" description="Acidic residues" evidence="5">
    <location>
        <begin position="67"/>
        <end position="76"/>
    </location>
</feature>
<dbReference type="GO" id="GO:0005730">
    <property type="term" value="C:nucleolus"/>
    <property type="evidence" value="ECO:0007669"/>
    <property type="project" value="TreeGrafter"/>
</dbReference>
<reference evidence="8 9" key="1">
    <citation type="submission" date="2015-07" db="EMBL/GenBank/DDBJ databases">
        <title>Emmonsia species relationships and genome sequence.</title>
        <authorList>
            <consortium name="The Broad Institute Genomics Platform"/>
            <person name="Cuomo C.A."/>
            <person name="Munoz J.F."/>
            <person name="Imamovic A."/>
            <person name="Priest M.E."/>
            <person name="Young S."/>
            <person name="Clay O.K."/>
            <person name="McEwen J.G."/>
        </authorList>
    </citation>
    <scope>NUCLEOTIDE SEQUENCE [LARGE SCALE GENOMIC DNA]</scope>
    <source>
        <strain evidence="8 9">UAMH 9510</strain>
    </source>
</reference>
<dbReference type="Pfam" id="PF22600">
    <property type="entry name" value="MTPAP-like_central"/>
    <property type="match status" value="1"/>
</dbReference>
<evidence type="ECO:0000256" key="5">
    <source>
        <dbReference type="SAM" id="MobiDB-lite"/>
    </source>
</evidence>
<dbReference type="PANTHER" id="PTHR23092">
    <property type="entry name" value="POLY(A) RNA POLYMERASE"/>
    <property type="match status" value="1"/>
</dbReference>
<dbReference type="InterPro" id="IPR054708">
    <property type="entry name" value="MTPAP-like_central"/>
</dbReference>
<evidence type="ECO:0000256" key="4">
    <source>
        <dbReference type="ARBA" id="ARBA00022842"/>
    </source>
</evidence>
<feature type="region of interest" description="Disordered" evidence="5">
    <location>
        <begin position="162"/>
        <end position="211"/>
    </location>
</feature>
<feature type="domain" description="Poly(A) RNA polymerase mitochondrial-like central palm" evidence="7">
    <location>
        <begin position="260"/>
        <end position="402"/>
    </location>
</feature>
<dbReference type="GO" id="GO:0031123">
    <property type="term" value="P:RNA 3'-end processing"/>
    <property type="evidence" value="ECO:0007669"/>
    <property type="project" value="TreeGrafter"/>
</dbReference>
<sequence>MPPPFEFRGNKQRGKPRQQPEFTFRSRFPKTSARPLLLMPQRETTPEFLGGTLSEEQKPRKFMSLEELTDSDEAEMDVSTADEGSQPPRKKQVTDSNAGPIANAPKWSNPDPYTVLPPSDENPTKRRDVVKLIRKARIQSTQPPKPEEHNAVVLNDDFISFGMDGIDVDEPPENPPRGPKSSMNEDGDPALGSRKRTYDDEIIGPPRGHGKPGRFFNSDASILLQWKPFEAQNPTPWIDSSFPSTLHLGTRQFCFFLGSLHNEILSFFHWVKPKPFEHLIRNDLIARLQRHFERRHYGSQLHAFGSFASGLYLPTADMDLVLLSRQFLRQDRKVLCQRPREIYSFAAYLKDLDIAVPGSVETIAHARVPIIKFVDRLTGLKVDLSFDNSTGIAANKTFQVWKSQFPAMPVIVSVIKQFLLLRGLNEVPTGGLGGFSIICLVTSLLQHLPYIGAEPNLGGVLMDFFDFYGNKFDSRTVGIQFDPPGYFDKKLLGIYQANKQQRLAIMDPNNPDNDISGGTKEIPLIFRAFADAYQTLKQDLVQAAFSTRKGVKGFLGLIIGANYESYDRQRAHLASLCENDPRFTHFFQPPPPNSPPPEAPAVPPPPPPEEPAIGTAKADQYNDDSSQTSRLSKKQSTALDRANKLKKLRPDLKNVPKFVALEAAVKIGGYSSVAEMDRDLCKREKAFVEH</sequence>
<accession>A0A1J9QC84</accession>
<evidence type="ECO:0000256" key="1">
    <source>
        <dbReference type="ARBA" id="ARBA00008593"/>
    </source>
</evidence>
<dbReference type="InterPro" id="IPR043519">
    <property type="entry name" value="NT_sf"/>
</dbReference>
<protein>
    <recommendedName>
        <fullName evidence="2">polynucleotide adenylyltransferase</fullName>
        <ecNumber evidence="2">2.7.7.19</ecNumber>
    </recommendedName>
</protein>
<evidence type="ECO:0000256" key="2">
    <source>
        <dbReference type="ARBA" id="ARBA00012388"/>
    </source>
</evidence>
<comment type="similarity">
    <text evidence="1">Belongs to the DNA polymerase type-B-like family.</text>
</comment>
<dbReference type="SUPFAM" id="SSF81631">
    <property type="entry name" value="PAP/OAS1 substrate-binding domain"/>
    <property type="match status" value="1"/>
</dbReference>
<feature type="domain" description="PAP-associated" evidence="6">
    <location>
        <begin position="456"/>
        <end position="513"/>
    </location>
</feature>
<evidence type="ECO:0000259" key="6">
    <source>
        <dbReference type="Pfam" id="PF03828"/>
    </source>
</evidence>
<dbReference type="PANTHER" id="PTHR23092:SF15">
    <property type="entry name" value="INACTIVE NON-CANONICAL POLY(A) RNA POLYMERASE PROTEIN TRF4-2-RELATED"/>
    <property type="match status" value="1"/>
</dbReference>
<keyword evidence="3" id="KW-0479">Metal-binding</keyword>
<dbReference type="SUPFAM" id="SSF81301">
    <property type="entry name" value="Nucleotidyltransferase"/>
    <property type="match status" value="1"/>
</dbReference>
<evidence type="ECO:0000256" key="3">
    <source>
        <dbReference type="ARBA" id="ARBA00022723"/>
    </source>
</evidence>
<dbReference type="InterPro" id="IPR045862">
    <property type="entry name" value="Trf4-like"/>
</dbReference>